<feature type="region of interest" description="Disordered" evidence="1">
    <location>
        <begin position="660"/>
        <end position="686"/>
    </location>
</feature>
<dbReference type="Pfam" id="PF23957">
    <property type="entry name" value="DUF7286"/>
    <property type="match status" value="1"/>
</dbReference>
<dbReference type="OrthoDB" id="124691at2157"/>
<feature type="compositionally biased region" description="Basic and acidic residues" evidence="1">
    <location>
        <begin position="380"/>
        <end position="389"/>
    </location>
</feature>
<organism evidence="2 3">
    <name type="scientific">Halopelagius inordinatus</name>
    <dbReference type="NCBI Taxonomy" id="553467"/>
    <lineage>
        <taxon>Archaea</taxon>
        <taxon>Methanobacteriati</taxon>
        <taxon>Methanobacteriota</taxon>
        <taxon>Stenosarchaea group</taxon>
        <taxon>Halobacteria</taxon>
        <taxon>Halobacteriales</taxon>
        <taxon>Haloferacaceae</taxon>
    </lineage>
</organism>
<accession>A0A1I2MTB7</accession>
<dbReference type="EMBL" id="FOOQ01000001">
    <property type="protein sequence ID" value="SFF92596.1"/>
    <property type="molecule type" value="Genomic_DNA"/>
</dbReference>
<evidence type="ECO:0000313" key="2">
    <source>
        <dbReference type="EMBL" id="SFF92596.1"/>
    </source>
</evidence>
<proteinExistence type="predicted"/>
<dbReference type="RefSeq" id="WP_092888753.1">
    <property type="nucleotide sequence ID" value="NZ_FOOQ01000001.1"/>
</dbReference>
<evidence type="ECO:0000256" key="1">
    <source>
        <dbReference type="SAM" id="MobiDB-lite"/>
    </source>
</evidence>
<dbReference type="AlphaFoldDB" id="A0A1I2MTB7"/>
<reference evidence="3" key="1">
    <citation type="submission" date="2016-10" db="EMBL/GenBank/DDBJ databases">
        <authorList>
            <person name="Varghese N."/>
            <person name="Submissions S."/>
        </authorList>
    </citation>
    <scope>NUCLEOTIDE SEQUENCE [LARGE SCALE GENOMIC DNA]</scope>
    <source>
        <strain evidence="3">CGMCC 1.7739</strain>
    </source>
</reference>
<evidence type="ECO:0000313" key="3">
    <source>
        <dbReference type="Proteomes" id="UP000198876"/>
    </source>
</evidence>
<gene>
    <name evidence="2" type="ORF">SAMN04488063_0820</name>
</gene>
<feature type="region of interest" description="Disordered" evidence="1">
    <location>
        <begin position="1006"/>
        <end position="1037"/>
    </location>
</feature>
<name>A0A1I2MTB7_9EURY</name>
<dbReference type="InterPro" id="IPR055710">
    <property type="entry name" value="DUF7286"/>
</dbReference>
<protein>
    <submittedName>
        <fullName evidence="2">Uncharacterized protein</fullName>
    </submittedName>
</protein>
<feature type="region of interest" description="Disordered" evidence="1">
    <location>
        <begin position="380"/>
        <end position="428"/>
    </location>
</feature>
<sequence length="1037" mass="109615">MRLADDDRARVPFALVGVLLLVTSSTYAASIATSGPGAADRSVDEAMDRVDAETTTALRTATRDAALAAARNPVTDNSSTAVGKALGENRTFRRYLRLRISLAAAESLRAVEHARGDVTANATLPTPTGVACRAAGRCPATPTNESSLGEAIRRVSVAEAANGTALSVTVRDVSLTARRDGRVVAEESVTRTVTVSVPVLGLHDRTADYQRRLDANPLEAPGLSRRATAGLLGVAQARGAAQYAGAPIQNVLANRHVELSTNAGLLTAQRAAFGRTDPDARRGVRRATARTGLMDVLKPVAGGDAATVVADEAADAAVPPASENSTIPTAAPRSADETLRVDVGSTADEAFVAFLRGEGERPGFDEVRRHGYRARVDVRNDVTTERDGSRPAPDAPGRVWSLASQDTSRETRVESVDGGTVSPRTGPGERAFDTAVRRVVVEHRVERTWRHPNRSSRGTEATWTDSYRVEMTVVGSLTSVPGPDRRVAPLFERGGAVGGPNLRAIPDTAADALANRGGADAVARRAVGDDASAATTVDGRRPERLRAWAYDDVASLRERVRNVAVEPPARAVATGRVNPAARLATAVRERRASLVDAPDTYDGAADRVRVAARAAYLNRLLAALDDRANRTATRNDGIEAALDARGVDADRANRIAANRTIRTPDRRKQGSAGSPAGPTTFVPDGDPAYLTLDPVAGDRVDGVGDETRYYPLAARNSNLFSLPYGDASDVVADALLGSGESVSLRTAGRAVVAANRTLAVESDETLERRRDALQRKTEDSFRAVQSRAVETLGAETDLPEDDRRLAVTAASERWDGTGRRAVAAANGSFAAAVAAEAEPADPTDRDRIETALRVDIAAAATDADVRVPERATNRTVSRTRRLGTELLKDAAERGTERAVERTAQKYANTSLGGTPAGLPLSPTMSPWVATTNLWVVETRGEYARFTVSADRGGATPVTYVRDGRAVSLDVDGDGVRETLGRSERIGFDVRTVVPVVVPAGRLGVGDRDGNAIEESPAWTGENPGPGCETPTGRCPRE</sequence>
<keyword evidence="3" id="KW-1185">Reference proteome</keyword>
<dbReference type="STRING" id="553467.SAMN04488063_0820"/>
<dbReference type="Proteomes" id="UP000198876">
    <property type="component" value="Unassembled WGS sequence"/>
</dbReference>